<dbReference type="PROSITE" id="PS51043">
    <property type="entry name" value="DDHD"/>
    <property type="match status" value="1"/>
</dbReference>
<dbReference type="GO" id="GO:0005737">
    <property type="term" value="C:cytoplasm"/>
    <property type="evidence" value="ECO:0007669"/>
    <property type="project" value="TreeGrafter"/>
</dbReference>
<name>A0A813FB76_POLGL</name>
<evidence type="ECO:0000313" key="2">
    <source>
        <dbReference type="EMBL" id="CAE8611475.1"/>
    </source>
</evidence>
<reference evidence="2" key="1">
    <citation type="submission" date="2021-02" db="EMBL/GenBank/DDBJ databases">
        <authorList>
            <person name="Dougan E. K."/>
            <person name="Rhodes N."/>
            <person name="Thang M."/>
            <person name="Chan C."/>
        </authorList>
    </citation>
    <scope>NUCLEOTIDE SEQUENCE</scope>
</reference>
<dbReference type="OrthoDB" id="69269at2759"/>
<dbReference type="InterPro" id="IPR004177">
    <property type="entry name" value="DDHD_dom"/>
</dbReference>
<proteinExistence type="predicted"/>
<sequence>MLREAKLSFTPMALFTLGSPLGAYLSIAEEVPLLSSFALPRGTRLLNVLHPIDPLAYRMEPLLALEFEQQPPEQVPHCQTPLAKRLASHSVKGVTLALNAGARVDWLLQDKPERPDESPKGEVAGALLLRVTRRGRLRAGCFCLFGHLGHRWLPGRCLLCRGFLVVWKRHGARGSIGAAPPAAAFVASQQGFPEASAAAVASGVAGAVSHKCKDSGATDIVLGTYHAATGVVGAARAVGGTVRLVGNVVGSAGNAVAIARAAAASAASQKK</sequence>
<dbReference type="InterPro" id="IPR058055">
    <property type="entry name" value="PA-PLA1"/>
</dbReference>
<protein>
    <recommendedName>
        <fullName evidence="1">DDHD domain-containing protein</fullName>
    </recommendedName>
</protein>
<dbReference type="Pfam" id="PF02862">
    <property type="entry name" value="DDHD"/>
    <property type="match status" value="1"/>
</dbReference>
<accession>A0A813FB76</accession>
<dbReference type="GO" id="GO:0046872">
    <property type="term" value="F:metal ion binding"/>
    <property type="evidence" value="ECO:0007669"/>
    <property type="project" value="InterPro"/>
</dbReference>
<evidence type="ECO:0000259" key="1">
    <source>
        <dbReference type="PROSITE" id="PS51043"/>
    </source>
</evidence>
<dbReference type="SMART" id="SM01127">
    <property type="entry name" value="DDHD"/>
    <property type="match status" value="1"/>
</dbReference>
<evidence type="ECO:0000313" key="3">
    <source>
        <dbReference type="Proteomes" id="UP000654075"/>
    </source>
</evidence>
<keyword evidence="3" id="KW-1185">Reference proteome</keyword>
<dbReference type="EMBL" id="CAJNNV010025026">
    <property type="protein sequence ID" value="CAE8611475.1"/>
    <property type="molecule type" value="Genomic_DNA"/>
</dbReference>
<dbReference type="AlphaFoldDB" id="A0A813FB76"/>
<comment type="caution">
    <text evidence="2">The sequence shown here is derived from an EMBL/GenBank/DDBJ whole genome shotgun (WGS) entry which is preliminary data.</text>
</comment>
<dbReference type="GO" id="GO:0004620">
    <property type="term" value="F:phospholipase activity"/>
    <property type="evidence" value="ECO:0007669"/>
    <property type="project" value="TreeGrafter"/>
</dbReference>
<organism evidence="2 3">
    <name type="scientific">Polarella glacialis</name>
    <name type="common">Dinoflagellate</name>
    <dbReference type="NCBI Taxonomy" id="89957"/>
    <lineage>
        <taxon>Eukaryota</taxon>
        <taxon>Sar</taxon>
        <taxon>Alveolata</taxon>
        <taxon>Dinophyceae</taxon>
        <taxon>Suessiales</taxon>
        <taxon>Suessiaceae</taxon>
        <taxon>Polarella</taxon>
    </lineage>
</organism>
<dbReference type="PANTHER" id="PTHR23509">
    <property type="entry name" value="PA-PL1 PHOSPHOLIPASE FAMILY"/>
    <property type="match status" value="1"/>
</dbReference>
<gene>
    <name evidence="2" type="ORF">PGLA1383_LOCUS29279</name>
</gene>
<dbReference type="PANTHER" id="PTHR23509:SF10">
    <property type="entry name" value="LD21067P"/>
    <property type="match status" value="1"/>
</dbReference>
<dbReference type="Proteomes" id="UP000654075">
    <property type="component" value="Unassembled WGS sequence"/>
</dbReference>
<feature type="domain" description="DDHD" evidence="1">
    <location>
        <begin position="7"/>
        <end position="149"/>
    </location>
</feature>